<dbReference type="Proteomes" id="UP000268350">
    <property type="component" value="Unassembled WGS sequence"/>
</dbReference>
<proteinExistence type="inferred from homology"/>
<dbReference type="PIRSF" id="PIRSF000102">
    <property type="entry name" value="Lac_mal_DH"/>
    <property type="match status" value="1"/>
</dbReference>
<dbReference type="SUPFAM" id="SSF51735">
    <property type="entry name" value="NAD(P)-binding Rossmann-fold domains"/>
    <property type="match status" value="1"/>
</dbReference>
<dbReference type="InterPro" id="IPR036291">
    <property type="entry name" value="NAD(P)-bd_dom_sf"/>
</dbReference>
<gene>
    <name evidence="8" type="ORF">DGUA_6G001851</name>
</gene>
<feature type="binding site" evidence="4">
    <location>
        <begin position="50"/>
        <end position="55"/>
    </location>
    <ligand>
        <name>NAD(+)</name>
        <dbReference type="ChEBI" id="CHEBI:57540"/>
    </ligand>
</feature>
<dbReference type="PRINTS" id="PR00086">
    <property type="entry name" value="LLDHDRGNASE"/>
</dbReference>
<dbReference type="GO" id="GO:0004459">
    <property type="term" value="F:L-lactate dehydrogenase (NAD+) activity"/>
    <property type="evidence" value="ECO:0007669"/>
    <property type="project" value="TreeGrafter"/>
</dbReference>
<sequence length="356" mass="38361">MMASLRMRQLLTNCDGVGNNLVRTASSFNCVMKPVEGFKPKPSLKITVVGAGQVGTAVSAFLLARNLTKNLVIHDVKYDLATAEALDFSHASAFLGNPIVRGCGDGNRTKNSDIIIITAGARPSGKTRSRLDVMHKTVDILKSVVPKLVKLSPKAVFIVICNPADVMTFAVQRIGKLEKHRCFTTGCHLDTARFRYLIAKRLKVPTTDVNGYVIGEHGSSAVPVWSSVTVGGIRLRDVLKDLGTNKDPEKWSDLFDGILNAGVHVSKAKGYTNWAVGLTTSDVVACMLQNTGRVCCLGTDVKGVHCVKDSVVLSVPCRVTASGISHILELPLTKDEHKKLLKSADTLLEAQCSLKL</sequence>
<dbReference type="PANTHER" id="PTHR43128">
    <property type="entry name" value="L-2-HYDROXYCARBOXYLATE DEHYDROGENASE (NAD(P)(+))"/>
    <property type="match status" value="1"/>
</dbReference>
<evidence type="ECO:0000259" key="7">
    <source>
        <dbReference type="Pfam" id="PF02866"/>
    </source>
</evidence>
<dbReference type="InterPro" id="IPR015955">
    <property type="entry name" value="Lactate_DH/Glyco_Ohase_4_C"/>
</dbReference>
<evidence type="ECO:0000256" key="1">
    <source>
        <dbReference type="ARBA" id="ARBA00023002"/>
    </source>
</evidence>
<evidence type="ECO:0000313" key="9">
    <source>
        <dbReference type="Proteomes" id="UP000268350"/>
    </source>
</evidence>
<feature type="domain" description="Lactate/malate dehydrogenase C-terminal" evidence="7">
    <location>
        <begin position="188"/>
        <end position="349"/>
    </location>
</feature>
<dbReference type="OrthoDB" id="5405561at2759"/>
<feature type="active site" description="Proton acceptor" evidence="3">
    <location>
        <position position="217"/>
    </location>
</feature>
<evidence type="ECO:0000259" key="6">
    <source>
        <dbReference type="Pfam" id="PF00056"/>
    </source>
</evidence>
<feature type="binding site" evidence="4">
    <location>
        <begin position="160"/>
        <end position="162"/>
    </location>
    <ligand>
        <name>NAD(+)</name>
        <dbReference type="ChEBI" id="CHEBI:57540"/>
    </ligand>
</feature>
<dbReference type="STRING" id="7266.A0A3B0JNM2"/>
<dbReference type="OMA" id="GDRFGEF"/>
<dbReference type="GO" id="GO:0006089">
    <property type="term" value="P:lactate metabolic process"/>
    <property type="evidence" value="ECO:0007669"/>
    <property type="project" value="TreeGrafter"/>
</dbReference>
<name>A0A3B0JNM2_DROGU</name>
<dbReference type="PANTHER" id="PTHR43128:SF16">
    <property type="entry name" value="L-LACTATE DEHYDROGENASE"/>
    <property type="match status" value="1"/>
</dbReference>
<dbReference type="Pfam" id="PF02866">
    <property type="entry name" value="Ldh_1_C"/>
    <property type="match status" value="1"/>
</dbReference>
<accession>A0A3B0JNM2</accession>
<dbReference type="InterPro" id="IPR001236">
    <property type="entry name" value="Lactate/malate_DH_N"/>
</dbReference>
<keyword evidence="2 4" id="KW-0520">NAD</keyword>
<organism evidence="8 9">
    <name type="scientific">Drosophila guanche</name>
    <name type="common">Fruit fly</name>
    <dbReference type="NCBI Taxonomy" id="7266"/>
    <lineage>
        <taxon>Eukaryota</taxon>
        <taxon>Metazoa</taxon>
        <taxon>Ecdysozoa</taxon>
        <taxon>Arthropoda</taxon>
        <taxon>Hexapoda</taxon>
        <taxon>Insecta</taxon>
        <taxon>Pterygota</taxon>
        <taxon>Neoptera</taxon>
        <taxon>Endopterygota</taxon>
        <taxon>Diptera</taxon>
        <taxon>Brachycera</taxon>
        <taxon>Muscomorpha</taxon>
        <taxon>Ephydroidea</taxon>
        <taxon>Drosophilidae</taxon>
        <taxon>Drosophila</taxon>
        <taxon>Sophophora</taxon>
    </lineage>
</organism>
<evidence type="ECO:0000256" key="4">
    <source>
        <dbReference type="PIRSR" id="PIRSR000102-3"/>
    </source>
</evidence>
<dbReference type="InterPro" id="IPR001557">
    <property type="entry name" value="L-lactate/malate_DH"/>
</dbReference>
<comment type="similarity">
    <text evidence="5">Belongs to the LDH/MDH superfamily.</text>
</comment>
<dbReference type="AlphaFoldDB" id="A0A3B0JNM2"/>
<feature type="binding site" evidence="4">
    <location>
        <position position="75"/>
    </location>
    <ligand>
        <name>NAD(+)</name>
        <dbReference type="ChEBI" id="CHEBI:57540"/>
    </ligand>
</feature>
<evidence type="ECO:0000256" key="5">
    <source>
        <dbReference type="RuleBase" id="RU003369"/>
    </source>
</evidence>
<keyword evidence="9" id="KW-1185">Reference proteome</keyword>
<reference evidence="9" key="1">
    <citation type="submission" date="2018-01" db="EMBL/GenBank/DDBJ databases">
        <authorList>
            <person name="Alioto T."/>
            <person name="Alioto T."/>
        </authorList>
    </citation>
    <scope>NUCLEOTIDE SEQUENCE [LARGE SCALE GENOMIC DNA]</scope>
</reference>
<dbReference type="Gene3D" id="3.40.50.720">
    <property type="entry name" value="NAD(P)-binding Rossmann-like Domain"/>
    <property type="match status" value="1"/>
</dbReference>
<dbReference type="Gene3D" id="3.90.110.10">
    <property type="entry name" value="Lactate dehydrogenase/glycoside hydrolase, family 4, C-terminal"/>
    <property type="match status" value="1"/>
</dbReference>
<dbReference type="Pfam" id="PF00056">
    <property type="entry name" value="Ldh_1_N"/>
    <property type="match status" value="1"/>
</dbReference>
<evidence type="ECO:0000313" key="8">
    <source>
        <dbReference type="EMBL" id="SPP74241.1"/>
    </source>
</evidence>
<keyword evidence="1 5" id="KW-0560">Oxidoreductase</keyword>
<dbReference type="SUPFAM" id="SSF56327">
    <property type="entry name" value="LDH C-terminal domain-like"/>
    <property type="match status" value="1"/>
</dbReference>
<evidence type="ECO:0000256" key="2">
    <source>
        <dbReference type="ARBA" id="ARBA00023027"/>
    </source>
</evidence>
<protein>
    <submittedName>
        <fullName evidence="8">Blast:L-lactate dehydrogenase</fullName>
    </submittedName>
</protein>
<feature type="domain" description="Lactate/malate dehydrogenase N-terminal" evidence="6">
    <location>
        <begin position="45"/>
        <end position="183"/>
    </location>
</feature>
<dbReference type="InterPro" id="IPR022383">
    <property type="entry name" value="Lactate/malate_DH_C"/>
</dbReference>
<evidence type="ECO:0000256" key="3">
    <source>
        <dbReference type="PIRSR" id="PIRSR000102-1"/>
    </source>
</evidence>
<dbReference type="CDD" id="cd05293">
    <property type="entry name" value="LDH_1"/>
    <property type="match status" value="1"/>
</dbReference>
<dbReference type="EMBL" id="OUUW01000001">
    <property type="protein sequence ID" value="SPP74241.1"/>
    <property type="molecule type" value="Genomic_DNA"/>
</dbReference>